<gene>
    <name evidence="1" type="ORF">Tci_886119</name>
</gene>
<organism evidence="1">
    <name type="scientific">Tanacetum cinerariifolium</name>
    <name type="common">Dalmatian daisy</name>
    <name type="synonym">Chrysanthemum cinerariifolium</name>
    <dbReference type="NCBI Taxonomy" id="118510"/>
    <lineage>
        <taxon>Eukaryota</taxon>
        <taxon>Viridiplantae</taxon>
        <taxon>Streptophyta</taxon>
        <taxon>Embryophyta</taxon>
        <taxon>Tracheophyta</taxon>
        <taxon>Spermatophyta</taxon>
        <taxon>Magnoliopsida</taxon>
        <taxon>eudicotyledons</taxon>
        <taxon>Gunneridae</taxon>
        <taxon>Pentapetalae</taxon>
        <taxon>asterids</taxon>
        <taxon>campanulids</taxon>
        <taxon>Asterales</taxon>
        <taxon>Asteraceae</taxon>
        <taxon>Asteroideae</taxon>
        <taxon>Anthemideae</taxon>
        <taxon>Anthemidinae</taxon>
        <taxon>Tanacetum</taxon>
    </lineage>
</organism>
<name>A0A699TWB2_TANCI</name>
<comment type="caution">
    <text evidence="1">The sequence shown here is derived from an EMBL/GenBank/DDBJ whole genome shotgun (WGS) entry which is preliminary data.</text>
</comment>
<sequence length="51" mass="5276">VLVRFSIRSSAGELESARGGGSCVKDDVDEDGEPCCVLETFDNNARGSAVG</sequence>
<evidence type="ECO:0000313" key="1">
    <source>
        <dbReference type="EMBL" id="GFD14150.1"/>
    </source>
</evidence>
<protein>
    <submittedName>
        <fullName evidence="1">Uncharacterized protein</fullName>
    </submittedName>
</protein>
<accession>A0A699TWB2</accession>
<dbReference type="AlphaFoldDB" id="A0A699TWB2"/>
<reference evidence="1" key="1">
    <citation type="journal article" date="2019" name="Sci. Rep.">
        <title>Draft genome of Tanacetum cinerariifolium, the natural source of mosquito coil.</title>
        <authorList>
            <person name="Yamashiro T."/>
            <person name="Shiraishi A."/>
            <person name="Satake H."/>
            <person name="Nakayama K."/>
        </authorList>
    </citation>
    <scope>NUCLEOTIDE SEQUENCE</scope>
</reference>
<proteinExistence type="predicted"/>
<feature type="non-terminal residue" evidence="1">
    <location>
        <position position="1"/>
    </location>
</feature>
<dbReference type="EMBL" id="BKCJ011277503">
    <property type="protein sequence ID" value="GFD14150.1"/>
    <property type="molecule type" value="Genomic_DNA"/>
</dbReference>